<keyword evidence="2" id="KW-0378">Hydrolase</keyword>
<dbReference type="GO" id="GO:0004177">
    <property type="term" value="F:aminopeptidase activity"/>
    <property type="evidence" value="ECO:0007669"/>
    <property type="project" value="UniProtKB-KW"/>
</dbReference>
<keyword evidence="2" id="KW-0031">Aminopeptidase</keyword>
<dbReference type="GO" id="GO:0046872">
    <property type="term" value="F:metal ion binding"/>
    <property type="evidence" value="ECO:0007669"/>
    <property type="project" value="UniProtKB-KW"/>
</dbReference>
<keyword evidence="1" id="KW-0479">Metal-binding</keyword>
<keyword evidence="2" id="KW-0645">Protease</keyword>
<dbReference type="InterPro" id="IPR052170">
    <property type="entry name" value="M29_Exopeptidase"/>
</dbReference>
<dbReference type="InterPro" id="IPR058739">
    <property type="entry name" value="NicX"/>
</dbReference>
<dbReference type="Pfam" id="PF26233">
    <property type="entry name" value="NicX"/>
    <property type="match status" value="1"/>
</dbReference>
<dbReference type="PANTHER" id="PTHR34448">
    <property type="entry name" value="AMINOPEPTIDASE"/>
    <property type="match status" value="1"/>
</dbReference>
<evidence type="ECO:0000313" key="3">
    <source>
        <dbReference type="Proteomes" id="UP000293142"/>
    </source>
</evidence>
<sequence length="319" mass="33969">MNPQLTEISKNVLRNCLGLREQESFLIVTDDTKKELAEAVYEAGKQLGAEAMMVVMKERLKSGEEPPAAISVAMANADVVLCITQHSLTHTQARKNAAKAGARLATMPGITEDMFLEGAIAADYAQVKQLTYEVTDLLTKAGKVRIEKDGYVLAFSIEERQGIPSTGVYVNPGESGNLPSGEAYIAPVEGSAEGQIRIDGSIAGIGKLSAPVLLTLEQGRIVRAESEGQEAQQLLHILGDGDGRLLGEFGIGTNDKARITGVVLEDEKVYGTIHVAFGSNNTFGGTISAGVHIDGVVTRPNVFLDDVLIMEHGKLVEVP</sequence>
<comment type="caution">
    <text evidence="2">The sequence shown here is derived from an EMBL/GenBank/DDBJ whole genome shotgun (WGS) entry which is preliminary data.</text>
</comment>
<evidence type="ECO:0000313" key="2">
    <source>
        <dbReference type="EMBL" id="TBL79066.1"/>
    </source>
</evidence>
<organism evidence="2 3">
    <name type="scientific">Paenibacillus thalictri</name>
    <dbReference type="NCBI Taxonomy" id="2527873"/>
    <lineage>
        <taxon>Bacteria</taxon>
        <taxon>Bacillati</taxon>
        <taxon>Bacillota</taxon>
        <taxon>Bacilli</taxon>
        <taxon>Bacillales</taxon>
        <taxon>Paenibacillaceae</taxon>
        <taxon>Paenibacillus</taxon>
    </lineage>
</organism>
<dbReference type="RefSeq" id="WP_131013702.1">
    <property type="nucleotide sequence ID" value="NZ_SIRE01000008.1"/>
</dbReference>
<evidence type="ECO:0000256" key="1">
    <source>
        <dbReference type="ARBA" id="ARBA00022723"/>
    </source>
</evidence>
<accession>A0A4Q9DSK5</accession>
<dbReference type="EMBL" id="SIRE01000008">
    <property type="protein sequence ID" value="TBL79066.1"/>
    <property type="molecule type" value="Genomic_DNA"/>
</dbReference>
<dbReference type="AlphaFoldDB" id="A0A4Q9DSK5"/>
<dbReference type="Proteomes" id="UP000293142">
    <property type="component" value="Unassembled WGS sequence"/>
</dbReference>
<dbReference type="GO" id="GO:0006508">
    <property type="term" value="P:proteolysis"/>
    <property type="evidence" value="ECO:0007669"/>
    <property type="project" value="InterPro"/>
</dbReference>
<keyword evidence="3" id="KW-1185">Reference proteome</keyword>
<dbReference type="PANTHER" id="PTHR34448:SF1">
    <property type="entry name" value="BLL6088 PROTEIN"/>
    <property type="match status" value="1"/>
</dbReference>
<proteinExistence type="predicted"/>
<reference evidence="2 3" key="1">
    <citation type="submission" date="2019-02" db="EMBL/GenBank/DDBJ databases">
        <title>Paenibacillus sp. nov., isolated from surface-sterilized tissue of Thalictrum simplex L.</title>
        <authorList>
            <person name="Tuo L."/>
        </authorList>
    </citation>
    <scope>NUCLEOTIDE SEQUENCE [LARGE SCALE GENOMIC DNA]</scope>
    <source>
        <strain evidence="2 3">N2SHLJ1</strain>
    </source>
</reference>
<dbReference type="OrthoDB" id="9803993at2"/>
<protein>
    <submittedName>
        <fullName evidence="2">Aminopeptidase</fullName>
    </submittedName>
</protein>
<gene>
    <name evidence="2" type="ORF">EYB31_12640</name>
</gene>
<name>A0A4Q9DSK5_9BACL</name>
<dbReference type="SUPFAM" id="SSF144052">
    <property type="entry name" value="Thermophilic metalloprotease-like"/>
    <property type="match status" value="1"/>
</dbReference>